<evidence type="ECO:0000313" key="2">
    <source>
        <dbReference type="RefSeq" id="XP_013181094.1"/>
    </source>
</evidence>
<dbReference type="KEGG" id="pxu:106127542"/>
<gene>
    <name evidence="2" type="primary">LOC106127542</name>
</gene>
<keyword evidence="1" id="KW-0175">Coiled coil</keyword>
<accession>A0AAJ6ZX92</accession>
<sequence length="444" mass="51648">MNYTYHRKTILPSRNEGKLKSYDSCFDLRAWSHDMSARDRYLREWMKCNMPPCLLPLSTLNNLLKSMSCRNIGQVAPRCHPDCKSKRILETICTSCQAMKDCLKNSEKMEHFFEEEELETGHWPCDKCLSALKSIRTFWKVILCKILKINTVPKAEVITREHRSSTDYINGVAKAWQKDIMEQAAYVRNLIPSLTTSSFTWRGHKCDRHDENLLYPENDISAHELPEMNLKRKRSRVICRSQTFKEKTTDFAATSTVKLLDIGCDPLNHVDEKLNNYLTTLQGQLETQANEVEELKRENYSLKSKLLEVRKLQSRLSFHRPAIFNSVCDSNYDLKPLDTSSEENFSTAIPKDNNSEVMITVKNYRTEDFKHVCMLQVVHKTNKSTENFAVEELRCCSKQDPIELLTKVQKTFGQIVRKEITIANKDHKCADQQDINVTFRKQIL</sequence>
<evidence type="ECO:0000256" key="1">
    <source>
        <dbReference type="SAM" id="Coils"/>
    </source>
</evidence>
<dbReference type="AlphaFoldDB" id="A0AAJ6ZX92"/>
<dbReference type="GeneID" id="106127542"/>
<dbReference type="Proteomes" id="UP000694872">
    <property type="component" value="Unplaced"/>
</dbReference>
<proteinExistence type="predicted"/>
<feature type="coiled-coil region" evidence="1">
    <location>
        <begin position="278"/>
        <end position="312"/>
    </location>
</feature>
<name>A0AAJ6ZX92_PAPXU</name>
<reference evidence="2" key="1">
    <citation type="submission" date="2025-08" db="UniProtKB">
        <authorList>
            <consortium name="RefSeq"/>
        </authorList>
    </citation>
    <scope>IDENTIFICATION</scope>
</reference>
<dbReference type="RefSeq" id="XP_013181094.1">
    <property type="nucleotide sequence ID" value="XM_013325640.1"/>
</dbReference>
<protein>
    <submittedName>
        <fullName evidence="2">Uncharacterized protein LOC106127542</fullName>
    </submittedName>
</protein>
<organism evidence="2">
    <name type="scientific">Papilio xuthus</name>
    <name type="common">Asian swallowtail butterfly</name>
    <dbReference type="NCBI Taxonomy" id="66420"/>
    <lineage>
        <taxon>Eukaryota</taxon>
        <taxon>Metazoa</taxon>
        <taxon>Ecdysozoa</taxon>
        <taxon>Arthropoda</taxon>
        <taxon>Hexapoda</taxon>
        <taxon>Insecta</taxon>
        <taxon>Pterygota</taxon>
        <taxon>Neoptera</taxon>
        <taxon>Endopterygota</taxon>
        <taxon>Lepidoptera</taxon>
        <taxon>Glossata</taxon>
        <taxon>Ditrysia</taxon>
        <taxon>Papilionoidea</taxon>
        <taxon>Papilionidae</taxon>
        <taxon>Papilioninae</taxon>
        <taxon>Papilio</taxon>
    </lineage>
</organism>